<sequence>MKLPKSYFGKKLDSLNHGQMTRVTLSISLSPHYTSEIGDRTVPCRLGGVVGTLAYVPEGFSSAPRTLRQERLNLHSGVDHTRLHGGCFLKSDLEPLPDPSGPESETVTRPHDQKDTWFIVCGQVAFPKDFQGKVAHICHSLEESFHQPASQLDRSKKFVTKAHIGLLAREEYSLRIQPDDRIHISRPPIHVPRPFHGLTH</sequence>
<gene>
    <name evidence="1" type="ORF">AVEN_76711_1</name>
</gene>
<accession>A0A4Y2BPX9</accession>
<dbReference type="AlphaFoldDB" id="A0A4Y2BPX9"/>
<protein>
    <submittedName>
        <fullName evidence="1">Uncharacterized protein</fullName>
    </submittedName>
</protein>
<reference evidence="1 2" key="1">
    <citation type="journal article" date="2019" name="Sci. Rep.">
        <title>Orb-weaving spider Araneus ventricosus genome elucidates the spidroin gene catalogue.</title>
        <authorList>
            <person name="Kono N."/>
            <person name="Nakamura H."/>
            <person name="Ohtoshi R."/>
            <person name="Moran D.A.P."/>
            <person name="Shinohara A."/>
            <person name="Yoshida Y."/>
            <person name="Fujiwara M."/>
            <person name="Mori M."/>
            <person name="Tomita M."/>
            <person name="Arakawa K."/>
        </authorList>
    </citation>
    <scope>NUCLEOTIDE SEQUENCE [LARGE SCALE GENOMIC DNA]</scope>
</reference>
<dbReference type="EMBL" id="BGPR01000098">
    <property type="protein sequence ID" value="GBL93993.1"/>
    <property type="molecule type" value="Genomic_DNA"/>
</dbReference>
<organism evidence="1 2">
    <name type="scientific">Araneus ventricosus</name>
    <name type="common">Orbweaver spider</name>
    <name type="synonym">Epeira ventricosa</name>
    <dbReference type="NCBI Taxonomy" id="182803"/>
    <lineage>
        <taxon>Eukaryota</taxon>
        <taxon>Metazoa</taxon>
        <taxon>Ecdysozoa</taxon>
        <taxon>Arthropoda</taxon>
        <taxon>Chelicerata</taxon>
        <taxon>Arachnida</taxon>
        <taxon>Araneae</taxon>
        <taxon>Araneomorphae</taxon>
        <taxon>Entelegynae</taxon>
        <taxon>Araneoidea</taxon>
        <taxon>Araneidae</taxon>
        <taxon>Araneus</taxon>
    </lineage>
</organism>
<evidence type="ECO:0000313" key="2">
    <source>
        <dbReference type="Proteomes" id="UP000499080"/>
    </source>
</evidence>
<comment type="caution">
    <text evidence="1">The sequence shown here is derived from an EMBL/GenBank/DDBJ whole genome shotgun (WGS) entry which is preliminary data.</text>
</comment>
<evidence type="ECO:0000313" key="1">
    <source>
        <dbReference type="EMBL" id="GBL93993.1"/>
    </source>
</evidence>
<dbReference type="Proteomes" id="UP000499080">
    <property type="component" value="Unassembled WGS sequence"/>
</dbReference>
<name>A0A4Y2BPX9_ARAVE</name>
<keyword evidence="2" id="KW-1185">Reference proteome</keyword>
<proteinExistence type="predicted"/>